<feature type="region of interest" description="Disordered" evidence="1">
    <location>
        <begin position="1"/>
        <end position="35"/>
    </location>
</feature>
<organism evidence="2 3">
    <name type="scientific">Kitasatospora phosalacinea</name>
    <dbReference type="NCBI Taxonomy" id="2065"/>
    <lineage>
        <taxon>Bacteria</taxon>
        <taxon>Bacillati</taxon>
        <taxon>Actinomycetota</taxon>
        <taxon>Actinomycetes</taxon>
        <taxon>Kitasatosporales</taxon>
        <taxon>Streptomycetaceae</taxon>
        <taxon>Kitasatospora</taxon>
    </lineage>
</organism>
<dbReference type="AlphaFoldDB" id="A0A9W6V2Y3"/>
<comment type="caution">
    <text evidence="2">The sequence shown here is derived from an EMBL/GenBank/DDBJ whole genome shotgun (WGS) entry which is preliminary data.</text>
</comment>
<dbReference type="EMBL" id="BSSA01000027">
    <property type="protein sequence ID" value="GLW73684.1"/>
    <property type="molecule type" value="Genomic_DNA"/>
</dbReference>
<reference evidence="2" key="1">
    <citation type="submission" date="2023-02" db="EMBL/GenBank/DDBJ databases">
        <title>Kitasatospora phosalacinea NBRC 14627.</title>
        <authorList>
            <person name="Ichikawa N."/>
            <person name="Sato H."/>
            <person name="Tonouchi N."/>
        </authorList>
    </citation>
    <scope>NUCLEOTIDE SEQUENCE</scope>
    <source>
        <strain evidence="2">NBRC 14627</strain>
    </source>
</reference>
<feature type="compositionally biased region" description="Basic and acidic residues" evidence="1">
    <location>
        <begin position="1"/>
        <end position="20"/>
    </location>
</feature>
<protein>
    <submittedName>
        <fullName evidence="2">Uncharacterized protein</fullName>
    </submittedName>
</protein>
<proteinExistence type="predicted"/>
<evidence type="ECO:0000313" key="3">
    <source>
        <dbReference type="Proteomes" id="UP001165041"/>
    </source>
</evidence>
<name>A0A9W6V2Y3_9ACTN</name>
<evidence type="ECO:0000256" key="1">
    <source>
        <dbReference type="SAM" id="MobiDB-lite"/>
    </source>
</evidence>
<accession>A0A9W6V2Y3</accession>
<sequence>MTRPLTSRERTAENRRRFYSDGETTAIQSRGEGKGAAENWLRRLRKELVLEERAGRSDVWDGFALVCRLFLAALQQRAKGDPTIWNDTLRYAHEVTTRHPPT</sequence>
<gene>
    <name evidence="2" type="ORF">Kpho02_59820</name>
</gene>
<dbReference type="Proteomes" id="UP001165041">
    <property type="component" value="Unassembled WGS sequence"/>
</dbReference>
<dbReference type="RefSeq" id="WP_285739318.1">
    <property type="nucleotide sequence ID" value="NZ_BSSA01000027.1"/>
</dbReference>
<evidence type="ECO:0000313" key="2">
    <source>
        <dbReference type="EMBL" id="GLW73684.1"/>
    </source>
</evidence>